<dbReference type="EMBL" id="KI925465">
    <property type="protein sequence ID" value="ETW75658.1"/>
    <property type="molecule type" value="Genomic_DNA"/>
</dbReference>
<sequence length="465" mass="50315">MSSSSSFTPFTDDYPTPRLSGRFPNDPAYPDLAGRGTSSPATRPTSAPTNLSADWTSGRENISHHSFSGPQWDLAYDRRSLSGHRLDASASPNTFPSSPSSCSLPSPPSASTSLPNDADNAWNLIPYHVAWGPEYEEYRAGTLPGPEGDCIFLRSPTPLKNQRAVEACKKCRERKAKCSGTRPSCARCTSRGYACQYASEAEPDRGPAKNRRRRRDVTTVASPPVVRVVGDDVSSEKDYHTRDLSLKHEDDPLAFAYPLGVSPAAVSWEGSTPSDEFAMDEAWRFPEHTSSTPSDDGSLIHYQDSAYPVHSYSDELQHLHLPSDASILAPRPLRHLSSTSLLGASGDQSSSASLSFDGSVSQTTFGAPLPSHYASIDGSFQTPSEDAHIHYDLPPSYVSSTMSPHYFSGDVLYNAQHADPYKLGAAPVFHQDFGTGYQESDSAAAPQFSTYAPLSSAYTPFPRGS</sequence>
<dbReference type="Gene3D" id="4.10.240.10">
    <property type="entry name" value="Zn(2)-C6 fungal-type DNA-binding domain"/>
    <property type="match status" value="1"/>
</dbReference>
<dbReference type="STRING" id="747525.W4JQ48"/>
<dbReference type="GO" id="GO:0043565">
    <property type="term" value="F:sequence-specific DNA binding"/>
    <property type="evidence" value="ECO:0007669"/>
    <property type="project" value="TreeGrafter"/>
</dbReference>
<keyword evidence="2" id="KW-0805">Transcription regulation</keyword>
<protein>
    <recommendedName>
        <fullName evidence="7">Zn(2)-C6 fungal-type domain-containing protein</fullName>
    </recommendedName>
</protein>
<dbReference type="InterPro" id="IPR001138">
    <property type="entry name" value="Zn2Cys6_DnaBD"/>
</dbReference>
<evidence type="ECO:0000256" key="2">
    <source>
        <dbReference type="ARBA" id="ARBA00023015"/>
    </source>
</evidence>
<reference evidence="8 9" key="1">
    <citation type="journal article" date="2012" name="New Phytol.">
        <title>Insight into trade-off between wood decay and parasitism from the genome of a fungal forest pathogen.</title>
        <authorList>
            <person name="Olson A."/>
            <person name="Aerts A."/>
            <person name="Asiegbu F."/>
            <person name="Belbahri L."/>
            <person name="Bouzid O."/>
            <person name="Broberg A."/>
            <person name="Canback B."/>
            <person name="Coutinho P.M."/>
            <person name="Cullen D."/>
            <person name="Dalman K."/>
            <person name="Deflorio G."/>
            <person name="van Diepen L.T."/>
            <person name="Dunand C."/>
            <person name="Duplessis S."/>
            <person name="Durling M."/>
            <person name="Gonthier P."/>
            <person name="Grimwood J."/>
            <person name="Fossdal C.G."/>
            <person name="Hansson D."/>
            <person name="Henrissat B."/>
            <person name="Hietala A."/>
            <person name="Himmelstrand K."/>
            <person name="Hoffmeister D."/>
            <person name="Hogberg N."/>
            <person name="James T.Y."/>
            <person name="Karlsson M."/>
            <person name="Kohler A."/>
            <person name="Kues U."/>
            <person name="Lee Y.H."/>
            <person name="Lin Y.C."/>
            <person name="Lind M."/>
            <person name="Lindquist E."/>
            <person name="Lombard V."/>
            <person name="Lucas S."/>
            <person name="Lunden K."/>
            <person name="Morin E."/>
            <person name="Murat C."/>
            <person name="Park J."/>
            <person name="Raffaello T."/>
            <person name="Rouze P."/>
            <person name="Salamov A."/>
            <person name="Schmutz J."/>
            <person name="Solheim H."/>
            <person name="Stahlberg J."/>
            <person name="Velez H."/>
            <person name="de Vries R.P."/>
            <person name="Wiebenga A."/>
            <person name="Woodward S."/>
            <person name="Yakovlev I."/>
            <person name="Garbelotto M."/>
            <person name="Martin F."/>
            <person name="Grigoriev I.V."/>
            <person name="Stenlid J."/>
        </authorList>
    </citation>
    <scope>NUCLEOTIDE SEQUENCE [LARGE SCALE GENOMIC DNA]</scope>
    <source>
        <strain evidence="8 9">TC 32-1</strain>
    </source>
</reference>
<dbReference type="Proteomes" id="UP000030671">
    <property type="component" value="Unassembled WGS sequence"/>
</dbReference>
<keyword evidence="3" id="KW-0238">DNA-binding</keyword>
<dbReference type="GO" id="GO:0005634">
    <property type="term" value="C:nucleus"/>
    <property type="evidence" value="ECO:0007669"/>
    <property type="project" value="UniProtKB-SubCell"/>
</dbReference>
<feature type="region of interest" description="Disordered" evidence="6">
    <location>
        <begin position="85"/>
        <end position="115"/>
    </location>
</feature>
<dbReference type="OrthoDB" id="2441642at2759"/>
<dbReference type="InParanoid" id="W4JQ48"/>
<feature type="compositionally biased region" description="Polar residues" evidence="6">
    <location>
        <begin position="36"/>
        <end position="69"/>
    </location>
</feature>
<dbReference type="RefSeq" id="XP_009551924.1">
    <property type="nucleotide sequence ID" value="XM_009553629.1"/>
</dbReference>
<gene>
    <name evidence="8" type="ORF">HETIRDRAFT_460967</name>
</gene>
<accession>W4JQ48</accession>
<evidence type="ECO:0000256" key="1">
    <source>
        <dbReference type="ARBA" id="ARBA00004123"/>
    </source>
</evidence>
<dbReference type="PROSITE" id="PS50048">
    <property type="entry name" value="ZN2_CY6_FUNGAL_2"/>
    <property type="match status" value="1"/>
</dbReference>
<evidence type="ECO:0000256" key="6">
    <source>
        <dbReference type="SAM" id="MobiDB-lite"/>
    </source>
</evidence>
<dbReference type="SMART" id="SM00066">
    <property type="entry name" value="GAL4"/>
    <property type="match status" value="1"/>
</dbReference>
<dbReference type="SUPFAM" id="SSF57701">
    <property type="entry name" value="Zn2/Cys6 DNA-binding domain"/>
    <property type="match status" value="1"/>
</dbReference>
<dbReference type="eggNOG" id="ENOG502SWR9">
    <property type="taxonomic scope" value="Eukaryota"/>
</dbReference>
<name>W4JQ48_HETIT</name>
<evidence type="ECO:0000313" key="8">
    <source>
        <dbReference type="EMBL" id="ETW75658.1"/>
    </source>
</evidence>
<dbReference type="InterPro" id="IPR051711">
    <property type="entry name" value="Stress_Response_Reg"/>
</dbReference>
<dbReference type="InterPro" id="IPR036864">
    <property type="entry name" value="Zn2-C6_fun-type_DNA-bd_sf"/>
</dbReference>
<evidence type="ECO:0000256" key="5">
    <source>
        <dbReference type="ARBA" id="ARBA00023242"/>
    </source>
</evidence>
<organism evidence="8 9">
    <name type="scientific">Heterobasidion irregulare (strain TC 32-1)</name>
    <dbReference type="NCBI Taxonomy" id="747525"/>
    <lineage>
        <taxon>Eukaryota</taxon>
        <taxon>Fungi</taxon>
        <taxon>Dikarya</taxon>
        <taxon>Basidiomycota</taxon>
        <taxon>Agaricomycotina</taxon>
        <taxon>Agaricomycetes</taxon>
        <taxon>Russulales</taxon>
        <taxon>Bondarzewiaceae</taxon>
        <taxon>Heterobasidion</taxon>
        <taxon>Heterobasidion annosum species complex</taxon>
    </lineage>
</organism>
<feature type="region of interest" description="Disordered" evidence="6">
    <location>
        <begin position="1"/>
        <end position="69"/>
    </location>
</feature>
<dbReference type="AlphaFoldDB" id="W4JQ48"/>
<proteinExistence type="predicted"/>
<dbReference type="Pfam" id="PF00172">
    <property type="entry name" value="Zn_clus"/>
    <property type="match status" value="1"/>
</dbReference>
<keyword evidence="4" id="KW-0804">Transcription</keyword>
<dbReference type="CDD" id="cd00067">
    <property type="entry name" value="GAL4"/>
    <property type="match status" value="1"/>
</dbReference>
<evidence type="ECO:0000313" key="9">
    <source>
        <dbReference type="Proteomes" id="UP000030671"/>
    </source>
</evidence>
<dbReference type="PROSITE" id="PS00463">
    <property type="entry name" value="ZN2_CY6_FUNGAL_1"/>
    <property type="match status" value="1"/>
</dbReference>
<dbReference type="GO" id="GO:0000981">
    <property type="term" value="F:DNA-binding transcription factor activity, RNA polymerase II-specific"/>
    <property type="evidence" value="ECO:0007669"/>
    <property type="project" value="InterPro"/>
</dbReference>
<feature type="compositionally biased region" description="Low complexity" evidence="6">
    <location>
        <begin position="89"/>
        <end position="115"/>
    </location>
</feature>
<evidence type="ECO:0000259" key="7">
    <source>
        <dbReference type="PROSITE" id="PS50048"/>
    </source>
</evidence>
<evidence type="ECO:0000256" key="3">
    <source>
        <dbReference type="ARBA" id="ARBA00023125"/>
    </source>
</evidence>
<evidence type="ECO:0000256" key="4">
    <source>
        <dbReference type="ARBA" id="ARBA00023163"/>
    </source>
</evidence>
<keyword evidence="9" id="KW-1185">Reference proteome</keyword>
<dbReference type="GO" id="GO:0008270">
    <property type="term" value="F:zinc ion binding"/>
    <property type="evidence" value="ECO:0007669"/>
    <property type="project" value="InterPro"/>
</dbReference>
<feature type="domain" description="Zn(2)-C6 fungal-type" evidence="7">
    <location>
        <begin position="167"/>
        <end position="197"/>
    </location>
</feature>
<comment type="subcellular location">
    <subcellularLocation>
        <location evidence="1">Nucleus</location>
    </subcellularLocation>
</comment>
<dbReference type="KEGG" id="hir:HETIRDRAFT_460967"/>
<dbReference type="HOGENOM" id="CLU_587997_0_0_1"/>
<keyword evidence="5" id="KW-0539">Nucleus</keyword>
<dbReference type="GO" id="GO:0045944">
    <property type="term" value="P:positive regulation of transcription by RNA polymerase II"/>
    <property type="evidence" value="ECO:0007669"/>
    <property type="project" value="TreeGrafter"/>
</dbReference>
<dbReference type="GeneID" id="20677126"/>
<dbReference type="PANTHER" id="PTHR47540:SF2">
    <property type="entry name" value="ZN(II)2CYS6 TRANSCRIPTION FACTOR (EUROFUNG)"/>
    <property type="match status" value="1"/>
</dbReference>
<dbReference type="PANTHER" id="PTHR47540">
    <property type="entry name" value="THIAMINE REPRESSIBLE GENES REGULATORY PROTEIN THI5"/>
    <property type="match status" value="1"/>
</dbReference>